<gene>
    <name evidence="1" type="ORF">TorRG33x02_207250</name>
</gene>
<protein>
    <submittedName>
        <fullName evidence="1">Uncharacterized protein</fullName>
    </submittedName>
</protein>
<accession>A0A2P5ED42</accession>
<evidence type="ECO:0000313" key="1">
    <source>
        <dbReference type="EMBL" id="PON83453.1"/>
    </source>
</evidence>
<sequence length="64" mass="7078">MNQIIGFETLKIEESKKLSQAQRETAFHFLISNRFGFLLEGPAPLQDSPAGTMGMLEAKVAMAH</sequence>
<reference evidence="2" key="1">
    <citation type="submission" date="2016-06" db="EMBL/GenBank/DDBJ databases">
        <title>Parallel loss of symbiosis genes in relatives of nitrogen-fixing non-legume Parasponia.</title>
        <authorList>
            <person name="Van Velzen R."/>
            <person name="Holmer R."/>
            <person name="Bu F."/>
            <person name="Rutten L."/>
            <person name="Van Zeijl A."/>
            <person name="Liu W."/>
            <person name="Santuari L."/>
            <person name="Cao Q."/>
            <person name="Sharma T."/>
            <person name="Shen D."/>
            <person name="Roswanjaya Y."/>
            <person name="Wardhani T."/>
            <person name="Kalhor M.S."/>
            <person name="Jansen J."/>
            <person name="Van den Hoogen J."/>
            <person name="Gungor B."/>
            <person name="Hartog M."/>
            <person name="Hontelez J."/>
            <person name="Verver J."/>
            <person name="Yang W.-C."/>
            <person name="Schijlen E."/>
            <person name="Repin R."/>
            <person name="Schilthuizen M."/>
            <person name="Schranz E."/>
            <person name="Heidstra R."/>
            <person name="Miyata K."/>
            <person name="Fedorova E."/>
            <person name="Kohlen W."/>
            <person name="Bisseling T."/>
            <person name="Smit S."/>
            <person name="Geurts R."/>
        </authorList>
    </citation>
    <scope>NUCLEOTIDE SEQUENCE [LARGE SCALE GENOMIC DNA]</scope>
    <source>
        <strain evidence="2">cv. RG33-2</strain>
    </source>
</reference>
<dbReference type="InParanoid" id="A0A2P5ED42"/>
<feature type="non-terminal residue" evidence="1">
    <location>
        <position position="64"/>
    </location>
</feature>
<comment type="caution">
    <text evidence="1">The sequence shown here is derived from an EMBL/GenBank/DDBJ whole genome shotgun (WGS) entry which is preliminary data.</text>
</comment>
<dbReference type="AlphaFoldDB" id="A0A2P5ED42"/>
<dbReference type="EMBL" id="JXTC01000178">
    <property type="protein sequence ID" value="PON83453.1"/>
    <property type="molecule type" value="Genomic_DNA"/>
</dbReference>
<name>A0A2P5ED42_TREOI</name>
<dbReference type="Proteomes" id="UP000237000">
    <property type="component" value="Unassembled WGS sequence"/>
</dbReference>
<organism evidence="1 2">
    <name type="scientific">Trema orientale</name>
    <name type="common">Charcoal tree</name>
    <name type="synonym">Celtis orientalis</name>
    <dbReference type="NCBI Taxonomy" id="63057"/>
    <lineage>
        <taxon>Eukaryota</taxon>
        <taxon>Viridiplantae</taxon>
        <taxon>Streptophyta</taxon>
        <taxon>Embryophyta</taxon>
        <taxon>Tracheophyta</taxon>
        <taxon>Spermatophyta</taxon>
        <taxon>Magnoliopsida</taxon>
        <taxon>eudicotyledons</taxon>
        <taxon>Gunneridae</taxon>
        <taxon>Pentapetalae</taxon>
        <taxon>rosids</taxon>
        <taxon>fabids</taxon>
        <taxon>Rosales</taxon>
        <taxon>Cannabaceae</taxon>
        <taxon>Trema</taxon>
    </lineage>
</organism>
<keyword evidence="2" id="KW-1185">Reference proteome</keyword>
<proteinExistence type="predicted"/>
<evidence type="ECO:0000313" key="2">
    <source>
        <dbReference type="Proteomes" id="UP000237000"/>
    </source>
</evidence>